<dbReference type="Gene3D" id="1.10.10.2520">
    <property type="entry name" value="Cell wall hydrolase SleB, domain 1"/>
    <property type="match status" value="1"/>
</dbReference>
<dbReference type="GO" id="GO:0016787">
    <property type="term" value="F:hydrolase activity"/>
    <property type="evidence" value="ECO:0007669"/>
    <property type="project" value="InterPro"/>
</dbReference>
<evidence type="ECO:0000259" key="1">
    <source>
        <dbReference type="Pfam" id="PF07486"/>
    </source>
</evidence>
<reference evidence="2" key="1">
    <citation type="journal article" date="2015" name="Proc. Natl. Acad. Sci. U.S.A.">
        <title>Bacterial clade with the ribosomal RNA operon on a small plasmid rather than the chromosome.</title>
        <authorList>
            <person name="Anda M."/>
            <person name="Ohtsubo Y."/>
            <person name="Okubo T."/>
            <person name="Sugawara M."/>
            <person name="Nagata Y."/>
            <person name="Tsuda M."/>
            <person name="Minamisawa K."/>
            <person name="Mitsui H."/>
        </authorList>
    </citation>
    <scope>NUCLEOTIDE SEQUENCE</scope>
    <source>
        <strain evidence="2">DSM 15513</strain>
    </source>
</reference>
<name>A0A0P0Z9J0_9HYPH</name>
<dbReference type="Pfam" id="PF07486">
    <property type="entry name" value="Hydrolase_2"/>
    <property type="match status" value="1"/>
</dbReference>
<organism evidence="2">
    <name type="scientific">Fulvimarina pelagi</name>
    <dbReference type="NCBI Taxonomy" id="217511"/>
    <lineage>
        <taxon>Bacteria</taxon>
        <taxon>Pseudomonadati</taxon>
        <taxon>Pseudomonadota</taxon>
        <taxon>Alphaproteobacteria</taxon>
        <taxon>Hyphomicrobiales</taxon>
        <taxon>Aurantimonadaceae</taxon>
        <taxon>Fulvimarina</taxon>
    </lineage>
</organism>
<dbReference type="EMBL" id="LC066397">
    <property type="protein sequence ID" value="BAT31164.1"/>
    <property type="molecule type" value="Genomic_DNA"/>
</dbReference>
<proteinExistence type="predicted"/>
<dbReference type="InterPro" id="IPR011105">
    <property type="entry name" value="Cell_wall_hydrolase_SleB"/>
</dbReference>
<dbReference type="AlphaFoldDB" id="A0A0P0Z9J0"/>
<dbReference type="InterPro" id="IPR042047">
    <property type="entry name" value="SleB_dom1"/>
</dbReference>
<sequence>MPVQLAAKVPDSEPIGFAMKTISLLSKAARAATSLGAALLMSACVGGQKPSVEDVLASVDLEEQTCLARAMYFESNRSSEEGMLAVGTVVMNRVESESFPNDICGVVSQPGQFASGVMTREMNAGRELAMNTAARVLRGERHENVRTARFFHTAGYSFSYPNMHYVAIAGGNSFYEKIGRKLRSQVPLATQADVRAGRPSFDFAALKDGADNEVEGVDAMALGQTKPKADTNPFMALFGSLRGSEK</sequence>
<evidence type="ECO:0000313" key="2">
    <source>
        <dbReference type="EMBL" id="BAT31164.1"/>
    </source>
</evidence>
<accession>A0A0P0Z9J0</accession>
<feature type="domain" description="Cell wall hydrolase SleB" evidence="1">
    <location>
        <begin position="79"/>
        <end position="175"/>
    </location>
</feature>
<protein>
    <recommendedName>
        <fullName evidence="1">Cell wall hydrolase SleB domain-containing protein</fullName>
    </recommendedName>
</protein>